<evidence type="ECO:0000256" key="2">
    <source>
        <dbReference type="HAMAP-Rule" id="MF_01477"/>
    </source>
</evidence>
<comment type="subunit">
    <text evidence="2">Interacts with ribosomal protein uL14 (rplN).</text>
</comment>
<dbReference type="STRING" id="161398.PP2015_2660"/>
<dbReference type="GO" id="GO:0017148">
    <property type="term" value="P:negative regulation of translation"/>
    <property type="evidence" value="ECO:0007669"/>
    <property type="project" value="UniProtKB-UniRule"/>
</dbReference>
<dbReference type="KEGG" id="pphe:PP2015_2660"/>
<dbReference type="Gene3D" id="3.30.460.10">
    <property type="entry name" value="Beta Polymerase, domain 2"/>
    <property type="match status" value="1"/>
</dbReference>
<dbReference type="HAMAP" id="MF_01477">
    <property type="entry name" value="Iojap_RsfS"/>
    <property type="match status" value="1"/>
</dbReference>
<dbReference type="InterPro" id="IPR043519">
    <property type="entry name" value="NT_sf"/>
</dbReference>
<proteinExistence type="inferred from homology"/>
<dbReference type="Proteomes" id="UP000061457">
    <property type="component" value="Chromosome I"/>
</dbReference>
<evidence type="ECO:0000256" key="1">
    <source>
        <dbReference type="ARBA" id="ARBA00010574"/>
    </source>
</evidence>
<dbReference type="GO" id="GO:0043023">
    <property type="term" value="F:ribosomal large subunit binding"/>
    <property type="evidence" value="ECO:0007669"/>
    <property type="project" value="TreeGrafter"/>
</dbReference>
<dbReference type="InterPro" id="IPR004394">
    <property type="entry name" value="Iojap/RsfS/C7orf30"/>
</dbReference>
<keyword evidence="2" id="KW-0678">Repressor</keyword>
<evidence type="ECO:0000313" key="3">
    <source>
        <dbReference type="EMBL" id="ALO43147.1"/>
    </source>
</evidence>
<organism evidence="3 4">
    <name type="scientific">Pseudoalteromonas phenolica</name>
    <dbReference type="NCBI Taxonomy" id="161398"/>
    <lineage>
        <taxon>Bacteria</taxon>
        <taxon>Pseudomonadati</taxon>
        <taxon>Pseudomonadota</taxon>
        <taxon>Gammaproteobacteria</taxon>
        <taxon>Alteromonadales</taxon>
        <taxon>Pseudoalteromonadaceae</taxon>
        <taxon>Pseudoalteromonas</taxon>
    </lineage>
</organism>
<sequence length="120" mass="13602">MLLYAPYFLSIEIQDLNSEQLLDFALDKVDDMKARDIVKLDVKEVSSVTDYLVICSGNSKRHVQSIAEHVAKETRHAGEDLLGIEGQDVGEWVLVDLGDVVVHVMQDQTRDLYDLEKLWG</sequence>
<dbReference type="SUPFAM" id="SSF81301">
    <property type="entry name" value="Nucleotidyltransferase"/>
    <property type="match status" value="1"/>
</dbReference>
<comment type="subcellular location">
    <subcellularLocation>
        <location evidence="2">Cytoplasm</location>
    </subcellularLocation>
</comment>
<accession>A0A0S2K489</accession>
<keyword evidence="4" id="KW-1185">Reference proteome</keyword>
<dbReference type="PANTHER" id="PTHR21043:SF0">
    <property type="entry name" value="MITOCHONDRIAL ASSEMBLY OF RIBOSOMAL LARGE SUBUNIT PROTEIN 1"/>
    <property type="match status" value="1"/>
</dbReference>
<evidence type="ECO:0000313" key="4">
    <source>
        <dbReference type="Proteomes" id="UP000061457"/>
    </source>
</evidence>
<dbReference type="NCBIfam" id="TIGR00090">
    <property type="entry name" value="rsfS_iojap_ybeB"/>
    <property type="match status" value="1"/>
</dbReference>
<dbReference type="PANTHER" id="PTHR21043">
    <property type="entry name" value="IOJAP SUPERFAMILY ORTHOLOG"/>
    <property type="match status" value="1"/>
</dbReference>
<keyword evidence="2" id="KW-0810">Translation regulation</keyword>
<name>A0A0S2K489_9GAMM</name>
<comment type="similarity">
    <text evidence="1 2">Belongs to the Iojap/RsfS family.</text>
</comment>
<dbReference type="AlphaFoldDB" id="A0A0S2K489"/>
<dbReference type="PATRIC" id="fig|161398.10.peg.2715"/>
<dbReference type="Pfam" id="PF02410">
    <property type="entry name" value="RsfS"/>
    <property type="match status" value="1"/>
</dbReference>
<protein>
    <recommendedName>
        <fullName evidence="2">Ribosomal silencing factor RsfS</fullName>
    </recommendedName>
</protein>
<comment type="function">
    <text evidence="2">Functions as a ribosomal silencing factor. Interacts with ribosomal protein uL14 (rplN), blocking formation of intersubunit bridge B8. Prevents association of the 30S and 50S ribosomal subunits and the formation of functional ribosomes, thus repressing translation.</text>
</comment>
<dbReference type="GO" id="GO:0005737">
    <property type="term" value="C:cytoplasm"/>
    <property type="evidence" value="ECO:0007669"/>
    <property type="project" value="UniProtKB-SubCell"/>
</dbReference>
<dbReference type="GO" id="GO:0090071">
    <property type="term" value="P:negative regulation of ribosome biogenesis"/>
    <property type="evidence" value="ECO:0007669"/>
    <property type="project" value="UniProtKB-UniRule"/>
</dbReference>
<keyword evidence="2" id="KW-0963">Cytoplasm</keyword>
<dbReference type="GO" id="GO:0042256">
    <property type="term" value="P:cytosolic ribosome assembly"/>
    <property type="evidence" value="ECO:0007669"/>
    <property type="project" value="UniProtKB-UniRule"/>
</dbReference>
<gene>
    <name evidence="2" type="primary">rsfS</name>
    <name evidence="3" type="ORF">PP2015_2660</name>
</gene>
<reference evidence="3 4" key="1">
    <citation type="submission" date="2015-11" db="EMBL/GenBank/DDBJ databases">
        <authorList>
            <person name="Zhang Y."/>
            <person name="Guo Z."/>
        </authorList>
    </citation>
    <scope>NUCLEOTIDE SEQUENCE [LARGE SCALE GENOMIC DNA]</scope>
    <source>
        <strain evidence="3 4">KCTC 12086</strain>
    </source>
</reference>
<dbReference type="EMBL" id="CP013187">
    <property type="protein sequence ID" value="ALO43147.1"/>
    <property type="molecule type" value="Genomic_DNA"/>
</dbReference>